<keyword evidence="4" id="KW-0540">Nuclease</keyword>
<dbReference type="Gene3D" id="3.10.10.10">
    <property type="entry name" value="HIV Type 1 Reverse Transcriptase, subunit A, domain 1"/>
    <property type="match status" value="1"/>
</dbReference>
<dbReference type="Gene3D" id="3.30.70.270">
    <property type="match status" value="2"/>
</dbReference>
<evidence type="ECO:0000256" key="8">
    <source>
        <dbReference type="PROSITE-ProRule" id="PRU00047"/>
    </source>
</evidence>
<dbReference type="FunFam" id="1.10.340.70:FF:000001">
    <property type="entry name" value="Retrovirus-related Pol polyprotein from transposon gypsy-like Protein"/>
    <property type="match status" value="1"/>
</dbReference>
<dbReference type="GO" id="GO:0006508">
    <property type="term" value="P:proteolysis"/>
    <property type="evidence" value="ECO:0007669"/>
    <property type="project" value="InterPro"/>
</dbReference>
<gene>
    <name evidence="14" type="ORF">EEDITHA_LOCUS23190</name>
</gene>
<comment type="caution">
    <text evidence="14">The sequence shown here is derived from an EMBL/GenBank/DDBJ whole genome shotgun (WGS) entry which is preliminary data.</text>
</comment>
<dbReference type="PROSITE" id="PS50175">
    <property type="entry name" value="ASP_PROT_RETROV"/>
    <property type="match status" value="1"/>
</dbReference>
<dbReference type="InterPro" id="IPR043128">
    <property type="entry name" value="Rev_trsase/Diguanyl_cyclase"/>
</dbReference>
<dbReference type="Gene3D" id="4.10.60.10">
    <property type="entry name" value="Zinc finger, CCHC-type"/>
    <property type="match status" value="1"/>
</dbReference>
<dbReference type="InterPro" id="IPR021109">
    <property type="entry name" value="Peptidase_aspartic_dom_sf"/>
</dbReference>
<evidence type="ECO:0000259" key="10">
    <source>
        <dbReference type="PROSITE" id="PS50158"/>
    </source>
</evidence>
<keyword evidence="5" id="KW-0255">Endonuclease</keyword>
<proteinExistence type="predicted"/>
<feature type="region of interest" description="Disordered" evidence="9">
    <location>
        <begin position="1374"/>
        <end position="1409"/>
    </location>
</feature>
<dbReference type="Proteomes" id="UP001153954">
    <property type="component" value="Unassembled WGS sequence"/>
</dbReference>
<evidence type="ECO:0000256" key="9">
    <source>
        <dbReference type="SAM" id="MobiDB-lite"/>
    </source>
</evidence>
<dbReference type="InterPro" id="IPR012337">
    <property type="entry name" value="RNaseH-like_sf"/>
</dbReference>
<dbReference type="GO" id="GO:0003676">
    <property type="term" value="F:nucleic acid binding"/>
    <property type="evidence" value="ECO:0007669"/>
    <property type="project" value="InterPro"/>
</dbReference>
<dbReference type="GO" id="GO:0015074">
    <property type="term" value="P:DNA integration"/>
    <property type="evidence" value="ECO:0007669"/>
    <property type="project" value="InterPro"/>
</dbReference>
<keyword evidence="2" id="KW-0808">Transferase</keyword>
<evidence type="ECO:0000256" key="1">
    <source>
        <dbReference type="ARBA" id="ARBA00012493"/>
    </source>
</evidence>
<accession>A0AAU9VBC0</accession>
<feature type="domain" description="Reverse transcriptase" evidence="12">
    <location>
        <begin position="523"/>
        <end position="702"/>
    </location>
</feature>
<keyword evidence="8" id="KW-0479">Metal-binding</keyword>
<dbReference type="InterPro" id="IPR041373">
    <property type="entry name" value="RT_RNaseH"/>
</dbReference>
<feature type="domain" description="CCHC-type" evidence="10">
    <location>
        <begin position="258"/>
        <end position="273"/>
    </location>
</feature>
<keyword evidence="15" id="KW-1185">Reference proteome</keyword>
<dbReference type="GO" id="GO:0004190">
    <property type="term" value="F:aspartic-type endopeptidase activity"/>
    <property type="evidence" value="ECO:0007669"/>
    <property type="project" value="InterPro"/>
</dbReference>
<evidence type="ECO:0000259" key="11">
    <source>
        <dbReference type="PROSITE" id="PS50175"/>
    </source>
</evidence>
<dbReference type="Pfam" id="PF00078">
    <property type="entry name" value="RVT_1"/>
    <property type="match status" value="1"/>
</dbReference>
<feature type="region of interest" description="Disordered" evidence="9">
    <location>
        <begin position="1"/>
        <end position="39"/>
    </location>
</feature>
<dbReference type="CDD" id="cd01647">
    <property type="entry name" value="RT_LTR"/>
    <property type="match status" value="1"/>
</dbReference>
<dbReference type="PROSITE" id="PS50994">
    <property type="entry name" value="INTEGRASE"/>
    <property type="match status" value="1"/>
</dbReference>
<dbReference type="SMART" id="SM00343">
    <property type="entry name" value="ZnF_C2HC"/>
    <property type="match status" value="2"/>
</dbReference>
<feature type="domain" description="Integrase catalytic" evidence="13">
    <location>
        <begin position="1074"/>
        <end position="1232"/>
    </location>
</feature>
<keyword evidence="7" id="KW-0695">RNA-directed DNA polymerase</keyword>
<dbReference type="SUPFAM" id="SSF57756">
    <property type="entry name" value="Retrovirus zinc finger-like domains"/>
    <property type="match status" value="1"/>
</dbReference>
<keyword evidence="8" id="KW-0862">Zinc</keyword>
<dbReference type="PROSITE" id="PS50878">
    <property type="entry name" value="RT_POL"/>
    <property type="match status" value="1"/>
</dbReference>
<evidence type="ECO:0000313" key="14">
    <source>
        <dbReference type="EMBL" id="CAH2109341.1"/>
    </source>
</evidence>
<dbReference type="Pfam" id="PF00665">
    <property type="entry name" value="rve"/>
    <property type="match status" value="1"/>
</dbReference>
<evidence type="ECO:0000256" key="3">
    <source>
        <dbReference type="ARBA" id="ARBA00022695"/>
    </source>
</evidence>
<dbReference type="EMBL" id="CAKOGL010000118">
    <property type="protein sequence ID" value="CAH2109341.1"/>
    <property type="molecule type" value="Genomic_DNA"/>
</dbReference>
<dbReference type="SUPFAM" id="SSF56672">
    <property type="entry name" value="DNA/RNA polymerases"/>
    <property type="match status" value="1"/>
</dbReference>
<dbReference type="InterPro" id="IPR000477">
    <property type="entry name" value="RT_dom"/>
</dbReference>
<dbReference type="InterPro" id="IPR043502">
    <property type="entry name" value="DNA/RNA_pol_sf"/>
</dbReference>
<feature type="compositionally biased region" description="Basic and acidic residues" evidence="9">
    <location>
        <begin position="1"/>
        <end position="12"/>
    </location>
</feature>
<dbReference type="InterPro" id="IPR036397">
    <property type="entry name" value="RNaseH_sf"/>
</dbReference>
<feature type="domain" description="CCHC-type" evidence="10">
    <location>
        <begin position="292"/>
        <end position="307"/>
    </location>
</feature>
<keyword evidence="6" id="KW-0378">Hydrolase</keyword>
<evidence type="ECO:0000256" key="4">
    <source>
        <dbReference type="ARBA" id="ARBA00022722"/>
    </source>
</evidence>
<dbReference type="GO" id="GO:0003964">
    <property type="term" value="F:RNA-directed DNA polymerase activity"/>
    <property type="evidence" value="ECO:0007669"/>
    <property type="project" value="UniProtKB-KW"/>
</dbReference>
<dbReference type="PANTHER" id="PTHR37984:SF5">
    <property type="entry name" value="PROTEIN NYNRIN-LIKE"/>
    <property type="match status" value="1"/>
</dbReference>
<dbReference type="GO" id="GO:0042575">
    <property type="term" value="C:DNA polymerase complex"/>
    <property type="evidence" value="ECO:0007669"/>
    <property type="project" value="UniProtKB-ARBA"/>
</dbReference>
<dbReference type="PANTHER" id="PTHR37984">
    <property type="entry name" value="PROTEIN CBG26694"/>
    <property type="match status" value="1"/>
</dbReference>
<dbReference type="EC" id="2.7.7.49" evidence="1"/>
<dbReference type="InterPro" id="IPR041588">
    <property type="entry name" value="Integrase_H2C2"/>
</dbReference>
<dbReference type="CDD" id="cd09274">
    <property type="entry name" value="RNase_HI_RT_Ty3"/>
    <property type="match status" value="1"/>
</dbReference>
<dbReference type="CDD" id="cd00303">
    <property type="entry name" value="retropepsin_like"/>
    <property type="match status" value="1"/>
</dbReference>
<dbReference type="Gene3D" id="1.10.340.70">
    <property type="match status" value="1"/>
</dbReference>
<dbReference type="InterPro" id="IPR036875">
    <property type="entry name" value="Znf_CCHC_sf"/>
</dbReference>
<evidence type="ECO:0000256" key="2">
    <source>
        <dbReference type="ARBA" id="ARBA00022679"/>
    </source>
</evidence>
<keyword evidence="3" id="KW-0548">Nucleotidyltransferase</keyword>
<dbReference type="InterPro" id="IPR001995">
    <property type="entry name" value="Peptidase_A2_cat"/>
</dbReference>
<dbReference type="Gene3D" id="2.40.70.10">
    <property type="entry name" value="Acid Proteases"/>
    <property type="match status" value="1"/>
</dbReference>
<evidence type="ECO:0000259" key="13">
    <source>
        <dbReference type="PROSITE" id="PS50994"/>
    </source>
</evidence>
<keyword evidence="8" id="KW-0863">Zinc-finger</keyword>
<dbReference type="Pfam" id="PF17917">
    <property type="entry name" value="RT_RNaseH"/>
    <property type="match status" value="1"/>
</dbReference>
<dbReference type="InterPro" id="IPR001584">
    <property type="entry name" value="Integrase_cat-core"/>
</dbReference>
<sequence length="1421" mass="160130">MSHTSDHSRKTSSEVGYEGSNEQETTSQQGNKDRGASTHDLLSGMESILTRLLAATTHNTQPSTQQHNSTLLVKFDPDDAEADIEGWCRITEIIVSSQNLTGTELLLALVSALKGRAASCLTKLKSSEIEWPRIKELLLARFGRPMLMQDYFDSIMRFEITQQETAPEAAMRLWSLIERIPRVEMNEDVITGFVISVLSQRSSLIRRELNSYTITTRAQLYRALSGISLKRRLDENDEQPSNSKKLRVAADSKFGGSCHYCGHRGHKIEECRKRRDGIAITKVPEREKTVTCFTCQKPGHVSTACPNNKADSTKKDVNICDRNLVKGTLSTSTGKSIPFLFDSGSACSLIKNSVAALLLGPIHKDTVYLTGIGGEDVKCTTQISSLVRIQNIPVSILFHVVPDNTLVESVIIGRDILNQGFHVEINSDSIRFSSRKSINTCQTSSRLDFSSIDTDLEGEKKEQLFMILSKYSEYFIEGMPIRRVTTGELKIDLIDPHKTVQRRPHQMSPSEKAIVREKIQSLLDADIIRESSSPFASPIVLVKKKDGTDRLCVDYRELNANTRPEHYPLPRIEEQVDRLNGAHFFSSLDMAAGYHQVRVSPESIKRTAFVTPEGQFEYLAMPFGLRNAASTYQRCINKALKSLKDTVALAYMDDVLSYSSSVDEGLHRLDTVLQALTEAGFSLKMAKCKFMKTEINYLGYVIRAGEVRPNPGKVRALLEVPYPKTARQVRQFLGLASYFRRFIPNFANIASPLYPLTKLKGRITWTQEHSEAHRQIVKILSSKPVLTIFDPDKPVELHTDASSDGYGAVLIQRDQNVPHVVAYFSRRTTEIESRYHSYELETLAVVRAVESFRHYLYGQHFTVYTDCNSLKASKAKTDLSPRVHRWWAFLQAYDFDIIYKEGRHMAHADFLSRNPLPAPSVSGESSIASLDSNTTHFRKSVNFVELHNSWIQVEQKRDQEIQNLISQHEKGELPGTIAHTYDVRDGILYRKVERNKISTWLPIVPRSLVWTLINHVHTEIKHLGHDKTLNKLYEQYWFPQMSKNVQRFIDSCIVCKASKGISGAQQVRLHPIPKVSVPWHTVHIDMTGKLSGKSDRKEYASVIIDAFTKYVLLEYTQSLDSACAVKALKKAVCLFGSPQKIIADRGRCFISTEFKEFCTGHNIELHLIATGSARANGQVERVMRTLKNLLTIVENDTNKVWRDELDEVQLALNSTRSRVTGFTPTELMFGIRAQSLGMSQIAANVSTPSRADLDTIRNQASANILEAASSQEQLFNRGKARIKPFNLGDHVFVKCSERNQTKLSRKFKGPFVITKILDNDRYELKSMNRSSRIYKYSHENLREVPRGFEGLVEISTTLINDEDDVSAIDENGTDLIESSDTETETASSASENTLTASSGTLSASEEDFHIVMDEAQVHRSE</sequence>
<dbReference type="GO" id="GO:0008270">
    <property type="term" value="F:zinc ion binding"/>
    <property type="evidence" value="ECO:0007669"/>
    <property type="project" value="UniProtKB-KW"/>
</dbReference>
<evidence type="ECO:0000256" key="6">
    <source>
        <dbReference type="ARBA" id="ARBA00022801"/>
    </source>
</evidence>
<dbReference type="SUPFAM" id="SSF50630">
    <property type="entry name" value="Acid proteases"/>
    <property type="match status" value="1"/>
</dbReference>
<dbReference type="GO" id="GO:0004519">
    <property type="term" value="F:endonuclease activity"/>
    <property type="evidence" value="ECO:0007669"/>
    <property type="project" value="UniProtKB-KW"/>
</dbReference>
<reference evidence="14" key="1">
    <citation type="submission" date="2022-03" db="EMBL/GenBank/DDBJ databases">
        <authorList>
            <person name="Tunstrom K."/>
        </authorList>
    </citation>
    <scope>NUCLEOTIDE SEQUENCE</scope>
</reference>
<dbReference type="InterPro" id="IPR001878">
    <property type="entry name" value="Znf_CCHC"/>
</dbReference>
<feature type="compositionally biased region" description="Polar residues" evidence="9">
    <location>
        <begin position="20"/>
        <end position="30"/>
    </location>
</feature>
<dbReference type="SUPFAM" id="SSF53098">
    <property type="entry name" value="Ribonuclease H-like"/>
    <property type="match status" value="1"/>
</dbReference>
<dbReference type="FunFam" id="3.30.70.270:FF:000026">
    <property type="entry name" value="Transposon Ty3-G Gag-Pol polyprotein"/>
    <property type="match status" value="1"/>
</dbReference>
<dbReference type="InterPro" id="IPR050951">
    <property type="entry name" value="Retrovirus_Pol_polyprotein"/>
</dbReference>
<dbReference type="Pfam" id="PF17921">
    <property type="entry name" value="Integrase_H2C2"/>
    <property type="match status" value="1"/>
</dbReference>
<name>A0AAU9VBC0_EUPED</name>
<evidence type="ECO:0000259" key="12">
    <source>
        <dbReference type="PROSITE" id="PS50878"/>
    </source>
</evidence>
<dbReference type="PROSITE" id="PS50158">
    <property type="entry name" value="ZF_CCHC"/>
    <property type="match status" value="2"/>
</dbReference>
<feature type="domain" description="Peptidase A2" evidence="11">
    <location>
        <begin position="337"/>
        <end position="416"/>
    </location>
</feature>
<evidence type="ECO:0000256" key="5">
    <source>
        <dbReference type="ARBA" id="ARBA00022759"/>
    </source>
</evidence>
<evidence type="ECO:0000313" key="15">
    <source>
        <dbReference type="Proteomes" id="UP001153954"/>
    </source>
</evidence>
<feature type="compositionally biased region" description="Low complexity" evidence="9">
    <location>
        <begin position="1384"/>
        <end position="1403"/>
    </location>
</feature>
<organism evidence="14 15">
    <name type="scientific">Euphydryas editha</name>
    <name type="common">Edith's checkerspot</name>
    <dbReference type="NCBI Taxonomy" id="104508"/>
    <lineage>
        <taxon>Eukaryota</taxon>
        <taxon>Metazoa</taxon>
        <taxon>Ecdysozoa</taxon>
        <taxon>Arthropoda</taxon>
        <taxon>Hexapoda</taxon>
        <taxon>Insecta</taxon>
        <taxon>Pterygota</taxon>
        <taxon>Neoptera</taxon>
        <taxon>Endopterygota</taxon>
        <taxon>Lepidoptera</taxon>
        <taxon>Glossata</taxon>
        <taxon>Ditrysia</taxon>
        <taxon>Papilionoidea</taxon>
        <taxon>Nymphalidae</taxon>
        <taxon>Nymphalinae</taxon>
        <taxon>Euphydryas</taxon>
    </lineage>
</organism>
<dbReference type="Gene3D" id="3.30.420.10">
    <property type="entry name" value="Ribonuclease H-like superfamily/Ribonuclease H"/>
    <property type="match status" value="1"/>
</dbReference>
<evidence type="ECO:0000256" key="7">
    <source>
        <dbReference type="ARBA" id="ARBA00022918"/>
    </source>
</evidence>
<protein>
    <recommendedName>
        <fullName evidence="1">RNA-directed DNA polymerase</fullName>
        <ecNumber evidence="1">2.7.7.49</ecNumber>
    </recommendedName>
</protein>